<dbReference type="GO" id="GO:0043248">
    <property type="term" value="P:proteasome assembly"/>
    <property type="evidence" value="ECO:0007669"/>
    <property type="project" value="InterPro"/>
</dbReference>
<organism evidence="1 2">
    <name type="scientific">Anisodus acutangulus</name>
    <dbReference type="NCBI Taxonomy" id="402998"/>
    <lineage>
        <taxon>Eukaryota</taxon>
        <taxon>Viridiplantae</taxon>
        <taxon>Streptophyta</taxon>
        <taxon>Embryophyta</taxon>
        <taxon>Tracheophyta</taxon>
        <taxon>Spermatophyta</taxon>
        <taxon>Magnoliopsida</taxon>
        <taxon>eudicotyledons</taxon>
        <taxon>Gunneridae</taxon>
        <taxon>Pentapetalae</taxon>
        <taxon>asterids</taxon>
        <taxon>lamiids</taxon>
        <taxon>Solanales</taxon>
        <taxon>Solanaceae</taxon>
        <taxon>Solanoideae</taxon>
        <taxon>Hyoscyameae</taxon>
        <taxon>Anisodus</taxon>
    </lineage>
</organism>
<dbReference type="Proteomes" id="UP001152561">
    <property type="component" value="Unassembled WGS sequence"/>
</dbReference>
<evidence type="ECO:0000313" key="2">
    <source>
        <dbReference type="Proteomes" id="UP001152561"/>
    </source>
</evidence>
<evidence type="ECO:0000313" key="1">
    <source>
        <dbReference type="EMBL" id="KAJ8532355.1"/>
    </source>
</evidence>
<gene>
    <name evidence="1" type="ORF">K7X08_012278</name>
</gene>
<sequence length="106" mass="11982">MPKSKQRKVEGNFHSILFNRFPLPAIINALQTKADYPGLENALVDCLEKPFKTRYGASLFPHYMPFVIVGLGTESQKVRRLACQILIHEYGVYQLLLNCLISGATE</sequence>
<accession>A0A9Q1QY29</accession>
<dbReference type="GO" id="GO:0005829">
    <property type="term" value="C:cytosol"/>
    <property type="evidence" value="ECO:0007669"/>
    <property type="project" value="TreeGrafter"/>
</dbReference>
<dbReference type="InterPro" id="IPR019538">
    <property type="entry name" value="PSMD5"/>
</dbReference>
<dbReference type="OrthoDB" id="10250600at2759"/>
<proteinExistence type="predicted"/>
<dbReference type="EMBL" id="JAJAGQ010000020">
    <property type="protein sequence ID" value="KAJ8532355.1"/>
    <property type="molecule type" value="Genomic_DNA"/>
</dbReference>
<reference evidence="2" key="1">
    <citation type="journal article" date="2023" name="Proc. Natl. Acad. Sci. U.S.A.">
        <title>Genomic and structural basis for evolution of tropane alkaloid biosynthesis.</title>
        <authorList>
            <person name="Wanga Y.-J."/>
            <person name="Taina T."/>
            <person name="Yua J.-Y."/>
            <person name="Lia J."/>
            <person name="Xua B."/>
            <person name="Chenc J."/>
            <person name="D'Auriad J.C."/>
            <person name="Huanga J.-P."/>
            <person name="Huanga S.-X."/>
        </authorList>
    </citation>
    <scope>NUCLEOTIDE SEQUENCE [LARGE SCALE GENOMIC DNA]</scope>
    <source>
        <strain evidence="2">cv. KIB-2019</strain>
    </source>
</reference>
<dbReference type="PANTHER" id="PTHR13554">
    <property type="entry name" value="26S PROTEASOME NON-ATPASE REGULATORY SUBUNIT 5-RELATED"/>
    <property type="match status" value="1"/>
</dbReference>
<comment type="caution">
    <text evidence="1">The sequence shown here is derived from an EMBL/GenBank/DDBJ whole genome shotgun (WGS) entry which is preliminary data.</text>
</comment>
<dbReference type="AlphaFoldDB" id="A0A9Q1QY29"/>
<protein>
    <submittedName>
        <fullName evidence="1">Uncharacterized protein</fullName>
    </submittedName>
</protein>
<name>A0A9Q1QY29_9SOLA</name>
<keyword evidence="2" id="KW-1185">Reference proteome</keyword>
<dbReference type="PANTHER" id="PTHR13554:SF10">
    <property type="entry name" value="26S PROTEASOME NON-ATPASE REGULATORY SUBUNIT 5"/>
    <property type="match status" value="1"/>
</dbReference>